<dbReference type="AlphaFoldDB" id="A0AAV4Y725"/>
<dbReference type="Proteomes" id="UP001054945">
    <property type="component" value="Unassembled WGS sequence"/>
</dbReference>
<evidence type="ECO:0000313" key="2">
    <source>
        <dbReference type="Proteomes" id="UP001054945"/>
    </source>
</evidence>
<sequence>MKVAMRERATGSRDMSFPPSRYSSWVFFFSVKLEEDTEAAGQHQHGGEDHVVRGAQGELVGMHDCSVSMCSHCLLLPYNFTVDSCKAEKHMSFNAIKMYTMYSILQYN</sequence>
<name>A0AAV4Y725_CAEEX</name>
<keyword evidence="2" id="KW-1185">Reference proteome</keyword>
<dbReference type="EMBL" id="BPLR01001509">
    <property type="protein sequence ID" value="GIZ02813.1"/>
    <property type="molecule type" value="Genomic_DNA"/>
</dbReference>
<accession>A0AAV4Y725</accession>
<proteinExistence type="predicted"/>
<gene>
    <name evidence="1" type="ORF">CEXT_148941</name>
</gene>
<protein>
    <submittedName>
        <fullName evidence="1">Uncharacterized protein</fullName>
    </submittedName>
</protein>
<reference evidence="1 2" key="1">
    <citation type="submission" date="2021-06" db="EMBL/GenBank/DDBJ databases">
        <title>Caerostris extrusa draft genome.</title>
        <authorList>
            <person name="Kono N."/>
            <person name="Arakawa K."/>
        </authorList>
    </citation>
    <scope>NUCLEOTIDE SEQUENCE [LARGE SCALE GENOMIC DNA]</scope>
</reference>
<organism evidence="1 2">
    <name type="scientific">Caerostris extrusa</name>
    <name type="common">Bark spider</name>
    <name type="synonym">Caerostris bankana</name>
    <dbReference type="NCBI Taxonomy" id="172846"/>
    <lineage>
        <taxon>Eukaryota</taxon>
        <taxon>Metazoa</taxon>
        <taxon>Ecdysozoa</taxon>
        <taxon>Arthropoda</taxon>
        <taxon>Chelicerata</taxon>
        <taxon>Arachnida</taxon>
        <taxon>Araneae</taxon>
        <taxon>Araneomorphae</taxon>
        <taxon>Entelegynae</taxon>
        <taxon>Araneoidea</taxon>
        <taxon>Araneidae</taxon>
        <taxon>Caerostris</taxon>
    </lineage>
</organism>
<comment type="caution">
    <text evidence="1">The sequence shown here is derived from an EMBL/GenBank/DDBJ whole genome shotgun (WGS) entry which is preliminary data.</text>
</comment>
<evidence type="ECO:0000313" key="1">
    <source>
        <dbReference type="EMBL" id="GIZ02813.1"/>
    </source>
</evidence>